<dbReference type="Proteomes" id="UP001152799">
    <property type="component" value="Chromosome 3"/>
</dbReference>
<gene>
    <name evidence="2" type="ORF">CEUTPL_LOCUS6771</name>
</gene>
<evidence type="ECO:0000256" key="1">
    <source>
        <dbReference type="SAM" id="SignalP"/>
    </source>
</evidence>
<name>A0A9N9MMM0_9CUCU</name>
<sequence length="138" mass="15356">MMFKLCALLLVLLNSDSLSKAQDCRTYGQSCSDDYICCGGCCLKGICKDAYMDCRKFSVEDPCLNRYCPDDQVCYTYKPPGCKGCGPLVECRTIPIPKEIKHNKTLTHYHFLNNSSHQLPTLGVSVLCLLVGAVLWVC</sequence>
<evidence type="ECO:0000313" key="3">
    <source>
        <dbReference type="Proteomes" id="UP001152799"/>
    </source>
</evidence>
<proteinExistence type="predicted"/>
<keyword evidence="1" id="KW-0732">Signal</keyword>
<dbReference type="AlphaFoldDB" id="A0A9N9MMM0"/>
<evidence type="ECO:0000313" key="2">
    <source>
        <dbReference type="EMBL" id="CAG9766183.1"/>
    </source>
</evidence>
<feature type="signal peptide" evidence="1">
    <location>
        <begin position="1"/>
        <end position="21"/>
    </location>
</feature>
<organism evidence="2 3">
    <name type="scientific">Ceutorhynchus assimilis</name>
    <name type="common">cabbage seed weevil</name>
    <dbReference type="NCBI Taxonomy" id="467358"/>
    <lineage>
        <taxon>Eukaryota</taxon>
        <taxon>Metazoa</taxon>
        <taxon>Ecdysozoa</taxon>
        <taxon>Arthropoda</taxon>
        <taxon>Hexapoda</taxon>
        <taxon>Insecta</taxon>
        <taxon>Pterygota</taxon>
        <taxon>Neoptera</taxon>
        <taxon>Endopterygota</taxon>
        <taxon>Coleoptera</taxon>
        <taxon>Polyphaga</taxon>
        <taxon>Cucujiformia</taxon>
        <taxon>Curculionidae</taxon>
        <taxon>Ceutorhynchinae</taxon>
        <taxon>Ceutorhynchus</taxon>
    </lineage>
</organism>
<dbReference type="PROSITE" id="PS60019">
    <property type="entry name" value="I_CONOTOXIN"/>
    <property type="match status" value="1"/>
</dbReference>
<accession>A0A9N9MMM0</accession>
<dbReference type="EMBL" id="OU892279">
    <property type="protein sequence ID" value="CAG9766183.1"/>
    <property type="molecule type" value="Genomic_DNA"/>
</dbReference>
<reference evidence="2" key="1">
    <citation type="submission" date="2022-01" db="EMBL/GenBank/DDBJ databases">
        <authorList>
            <person name="King R."/>
        </authorList>
    </citation>
    <scope>NUCLEOTIDE SEQUENCE</scope>
</reference>
<protein>
    <submittedName>
        <fullName evidence="2">Uncharacterized protein</fullName>
    </submittedName>
</protein>
<dbReference type="OrthoDB" id="6773046at2759"/>
<dbReference type="InterPro" id="IPR013141">
    <property type="entry name" value="Conotoxin-I_CS"/>
</dbReference>
<feature type="chain" id="PRO_5040396173" evidence="1">
    <location>
        <begin position="22"/>
        <end position="138"/>
    </location>
</feature>
<keyword evidence="3" id="KW-1185">Reference proteome</keyword>